<gene>
    <name evidence="9" type="ORF">FHS81_001019</name>
</gene>
<dbReference type="GO" id="GO:0030001">
    <property type="term" value="P:metal ion transport"/>
    <property type="evidence" value="ECO:0007669"/>
    <property type="project" value="InterPro"/>
</dbReference>
<comment type="similarity">
    <text evidence="2 6">Belongs to the bacterial solute-binding protein 9 family.</text>
</comment>
<sequence length="321" mass="34311">MFDRRSLLAAAASFWLAAGYSAGAHAQDAKAEAPIEAVASFSIIGDIVQEIGGDRVKVITLVGPDSDAHVFEPTPADVKKLGSAAVLFENGLAFETWLDRLVQASGFSGPRVVLSEGVKARKADEHEHGHEGHAHGEDGHHHHGEYDPHAWQNVGNVIIYARNAASALEKIDPEHAAYYRDRATAYVGKLEVLDAKLKEKFAAVPENKRKVVTSHHAFGYFGDAYGLTFLAPEGVSTEAEASAADVARIVDQIRKEGISAVFVENISSDKLIRQIASETGAKVGGDLYSDALAKPGQPASTYIGLIEWNADQIGRALTPAP</sequence>
<reference evidence="9 10" key="1">
    <citation type="submission" date="2020-08" db="EMBL/GenBank/DDBJ databases">
        <title>Genomic Encyclopedia of Type Strains, Phase IV (KMG-IV): sequencing the most valuable type-strain genomes for metagenomic binning, comparative biology and taxonomic classification.</title>
        <authorList>
            <person name="Goeker M."/>
        </authorList>
    </citation>
    <scope>NUCLEOTIDE SEQUENCE [LARGE SCALE GENOMIC DNA]</scope>
    <source>
        <strain evidence="9 10">DSM 28760</strain>
    </source>
</reference>
<feature type="region of interest" description="Disordered" evidence="7">
    <location>
        <begin position="121"/>
        <end position="147"/>
    </location>
</feature>
<evidence type="ECO:0000256" key="1">
    <source>
        <dbReference type="ARBA" id="ARBA00004196"/>
    </source>
</evidence>
<keyword evidence="3 6" id="KW-0813">Transport</keyword>
<accession>A0A7W5Z2T7</accession>
<feature type="chain" id="PRO_5030524906" evidence="8">
    <location>
        <begin position="27"/>
        <end position="321"/>
    </location>
</feature>
<dbReference type="InterPro" id="IPR006127">
    <property type="entry name" value="ZnuA-like"/>
</dbReference>
<keyword evidence="5 8" id="KW-0732">Signal</keyword>
<dbReference type="CDD" id="cd01137">
    <property type="entry name" value="PsaA"/>
    <property type="match status" value="1"/>
</dbReference>
<dbReference type="SUPFAM" id="SSF53807">
    <property type="entry name" value="Helical backbone' metal receptor"/>
    <property type="match status" value="1"/>
</dbReference>
<feature type="signal peptide" evidence="8">
    <location>
        <begin position="1"/>
        <end position="26"/>
    </location>
</feature>
<evidence type="ECO:0000256" key="4">
    <source>
        <dbReference type="ARBA" id="ARBA00022723"/>
    </source>
</evidence>
<evidence type="ECO:0000313" key="10">
    <source>
        <dbReference type="Proteomes" id="UP000537592"/>
    </source>
</evidence>
<dbReference type="InterPro" id="IPR050492">
    <property type="entry name" value="Bact_metal-bind_prot9"/>
</dbReference>
<dbReference type="GO" id="GO:0030313">
    <property type="term" value="C:cell envelope"/>
    <property type="evidence" value="ECO:0007669"/>
    <property type="project" value="UniProtKB-SubCell"/>
</dbReference>
<protein>
    <submittedName>
        <fullName evidence="9">Zinc/manganese transport system substrate-binding protein</fullName>
    </submittedName>
</protein>
<dbReference type="InterPro" id="IPR006128">
    <property type="entry name" value="Lipoprotein_PsaA-like"/>
</dbReference>
<dbReference type="PRINTS" id="PR00690">
    <property type="entry name" value="ADHESNFAMILY"/>
</dbReference>
<evidence type="ECO:0000256" key="2">
    <source>
        <dbReference type="ARBA" id="ARBA00011028"/>
    </source>
</evidence>
<dbReference type="PRINTS" id="PR00691">
    <property type="entry name" value="ADHESINB"/>
</dbReference>
<dbReference type="Pfam" id="PF01297">
    <property type="entry name" value="ZnuA"/>
    <property type="match status" value="1"/>
</dbReference>
<evidence type="ECO:0000256" key="6">
    <source>
        <dbReference type="RuleBase" id="RU003512"/>
    </source>
</evidence>
<dbReference type="GO" id="GO:0046872">
    <property type="term" value="F:metal ion binding"/>
    <property type="evidence" value="ECO:0007669"/>
    <property type="project" value="UniProtKB-KW"/>
</dbReference>
<evidence type="ECO:0000256" key="7">
    <source>
        <dbReference type="SAM" id="MobiDB-lite"/>
    </source>
</evidence>
<organism evidence="9 10">
    <name type="scientific">Pseudochelatococcus contaminans</name>
    <dbReference type="NCBI Taxonomy" id="1538103"/>
    <lineage>
        <taxon>Bacteria</taxon>
        <taxon>Pseudomonadati</taxon>
        <taxon>Pseudomonadota</taxon>
        <taxon>Alphaproteobacteria</taxon>
        <taxon>Hyphomicrobiales</taxon>
        <taxon>Chelatococcaceae</taxon>
        <taxon>Pseudochelatococcus</taxon>
    </lineage>
</organism>
<evidence type="ECO:0000256" key="5">
    <source>
        <dbReference type="ARBA" id="ARBA00022729"/>
    </source>
</evidence>
<comment type="subcellular location">
    <subcellularLocation>
        <location evidence="1">Cell envelope</location>
    </subcellularLocation>
</comment>
<comment type="caution">
    <text evidence="9">The sequence shown here is derived from an EMBL/GenBank/DDBJ whole genome shotgun (WGS) entry which is preliminary data.</text>
</comment>
<dbReference type="InterPro" id="IPR006129">
    <property type="entry name" value="AdhesinB"/>
</dbReference>
<dbReference type="EMBL" id="JACICC010000002">
    <property type="protein sequence ID" value="MBB3808949.1"/>
    <property type="molecule type" value="Genomic_DNA"/>
</dbReference>
<name>A0A7W5Z2T7_9HYPH</name>
<dbReference type="RefSeq" id="WP_183750964.1">
    <property type="nucleotide sequence ID" value="NZ_JACICC010000002.1"/>
</dbReference>
<dbReference type="AlphaFoldDB" id="A0A7W5Z2T7"/>
<keyword evidence="4" id="KW-0479">Metal-binding</keyword>
<keyword evidence="10" id="KW-1185">Reference proteome</keyword>
<dbReference type="Gene3D" id="3.40.50.1980">
    <property type="entry name" value="Nitrogenase molybdenum iron protein domain"/>
    <property type="match status" value="2"/>
</dbReference>
<evidence type="ECO:0000313" key="9">
    <source>
        <dbReference type="EMBL" id="MBB3808949.1"/>
    </source>
</evidence>
<dbReference type="GO" id="GO:0007155">
    <property type="term" value="P:cell adhesion"/>
    <property type="evidence" value="ECO:0007669"/>
    <property type="project" value="InterPro"/>
</dbReference>
<evidence type="ECO:0000256" key="8">
    <source>
        <dbReference type="SAM" id="SignalP"/>
    </source>
</evidence>
<dbReference type="PANTHER" id="PTHR42953:SF1">
    <property type="entry name" value="METAL-BINDING PROTEIN HI_0362-RELATED"/>
    <property type="match status" value="1"/>
</dbReference>
<proteinExistence type="inferred from homology"/>
<dbReference type="Proteomes" id="UP000537592">
    <property type="component" value="Unassembled WGS sequence"/>
</dbReference>
<dbReference type="PANTHER" id="PTHR42953">
    <property type="entry name" value="HIGH-AFFINITY ZINC UPTAKE SYSTEM PROTEIN ZNUA-RELATED"/>
    <property type="match status" value="1"/>
</dbReference>
<evidence type="ECO:0000256" key="3">
    <source>
        <dbReference type="ARBA" id="ARBA00022448"/>
    </source>
</evidence>